<dbReference type="AlphaFoldDB" id="A0A5K7ZS77"/>
<evidence type="ECO:0008006" key="4">
    <source>
        <dbReference type="Google" id="ProtNLM"/>
    </source>
</evidence>
<reference evidence="2 3" key="1">
    <citation type="submission" date="2019-11" db="EMBL/GenBank/DDBJ databases">
        <title>Comparative genomics of hydrocarbon-degrading Desulfosarcina strains.</title>
        <authorList>
            <person name="Watanabe M."/>
            <person name="Kojima H."/>
            <person name="Fukui M."/>
        </authorList>
    </citation>
    <scope>NUCLEOTIDE SEQUENCE [LARGE SCALE GENOMIC DNA]</scope>
    <source>
        <strain evidence="2 3">28bB2T</strain>
    </source>
</reference>
<keyword evidence="1" id="KW-0732">Signal</keyword>
<dbReference type="Proteomes" id="UP000425960">
    <property type="component" value="Chromosome"/>
</dbReference>
<dbReference type="SUPFAM" id="SSF89392">
    <property type="entry name" value="Prokaryotic lipoproteins and lipoprotein localization factors"/>
    <property type="match status" value="1"/>
</dbReference>
<evidence type="ECO:0000256" key="1">
    <source>
        <dbReference type="ARBA" id="ARBA00022729"/>
    </source>
</evidence>
<dbReference type="InterPro" id="IPR029046">
    <property type="entry name" value="LolA/LolB/LppX"/>
</dbReference>
<dbReference type="RefSeq" id="WP_155323354.1">
    <property type="nucleotide sequence ID" value="NZ_AP021876.1"/>
</dbReference>
<accession>A0A5K7ZS77</accession>
<dbReference type="KEGG" id="dov:DSCO28_36270"/>
<dbReference type="PANTHER" id="PTHR35869:SF1">
    <property type="entry name" value="OUTER-MEMBRANE LIPOPROTEIN CARRIER PROTEIN"/>
    <property type="match status" value="1"/>
</dbReference>
<evidence type="ECO:0000313" key="3">
    <source>
        <dbReference type="Proteomes" id="UP000425960"/>
    </source>
</evidence>
<protein>
    <recommendedName>
        <fullName evidence="4">Outer-membrane lipoprotein carrier protein</fullName>
    </recommendedName>
</protein>
<dbReference type="InterPro" id="IPR004564">
    <property type="entry name" value="OM_lipoprot_carrier_LolA-like"/>
</dbReference>
<organism evidence="2 3">
    <name type="scientific">Desulfosarcina ovata subsp. sediminis</name>
    <dbReference type="NCBI Taxonomy" id="885957"/>
    <lineage>
        <taxon>Bacteria</taxon>
        <taxon>Pseudomonadati</taxon>
        <taxon>Thermodesulfobacteriota</taxon>
        <taxon>Desulfobacteria</taxon>
        <taxon>Desulfobacterales</taxon>
        <taxon>Desulfosarcinaceae</taxon>
        <taxon>Desulfosarcina</taxon>
    </lineage>
</organism>
<evidence type="ECO:0000313" key="2">
    <source>
        <dbReference type="EMBL" id="BBO83061.1"/>
    </source>
</evidence>
<proteinExistence type="predicted"/>
<dbReference type="Pfam" id="PF03548">
    <property type="entry name" value="LolA"/>
    <property type="match status" value="1"/>
</dbReference>
<dbReference type="EMBL" id="AP021876">
    <property type="protein sequence ID" value="BBO83061.1"/>
    <property type="molecule type" value="Genomic_DNA"/>
</dbReference>
<name>A0A5K7ZS77_9BACT</name>
<dbReference type="PANTHER" id="PTHR35869">
    <property type="entry name" value="OUTER-MEMBRANE LIPOPROTEIN CARRIER PROTEIN"/>
    <property type="match status" value="1"/>
</dbReference>
<dbReference type="Gene3D" id="2.50.20.10">
    <property type="entry name" value="Lipoprotein localisation LolA/LolB/LppX"/>
    <property type="match status" value="1"/>
</dbReference>
<gene>
    <name evidence="2" type="ORF">DSCO28_36270</name>
</gene>
<sequence length="224" mass="24902">MKRIAIVIMLSLFAGVMMGGLTPAFAVMEAEKTIDTIIAGVESRYNVPGFTAEFDQESILKAMAVTDTASGRLMVRQPGKMRWEYLVPEPQTIITDGRDLWVFRPEENQVMVGKAPAFFGEGKGAGFLSNIKTVRNSFRISLETANDPELYRLRMVPDKASADLIEVKLDVARKSFDVVRIITVNVYGDETRIELKNVDFTVTPSESLFRFEAPAGADVLQMNP</sequence>
<dbReference type="CDD" id="cd16325">
    <property type="entry name" value="LolA"/>
    <property type="match status" value="1"/>
</dbReference>